<dbReference type="GO" id="GO:0016593">
    <property type="term" value="C:Cdc73/Paf1 complex"/>
    <property type="evidence" value="ECO:0007669"/>
    <property type="project" value="InterPro"/>
</dbReference>
<comment type="similarity">
    <text evidence="2">Belongs to the CDC73 family.</text>
</comment>
<dbReference type="EMBL" id="SMOL01000695">
    <property type="protein sequence ID" value="KAB2601996.1"/>
    <property type="molecule type" value="Genomic_DNA"/>
</dbReference>
<evidence type="ECO:0000313" key="6">
    <source>
        <dbReference type="EMBL" id="KAB2601996.1"/>
    </source>
</evidence>
<evidence type="ECO:0000256" key="3">
    <source>
        <dbReference type="ARBA" id="ARBA00023163"/>
    </source>
</evidence>
<organism evidence="6 7">
    <name type="scientific">Pyrus ussuriensis x Pyrus communis</name>
    <dbReference type="NCBI Taxonomy" id="2448454"/>
    <lineage>
        <taxon>Eukaryota</taxon>
        <taxon>Viridiplantae</taxon>
        <taxon>Streptophyta</taxon>
        <taxon>Embryophyta</taxon>
        <taxon>Tracheophyta</taxon>
        <taxon>Spermatophyta</taxon>
        <taxon>Magnoliopsida</taxon>
        <taxon>eudicotyledons</taxon>
        <taxon>Gunneridae</taxon>
        <taxon>Pentapetalae</taxon>
        <taxon>rosids</taxon>
        <taxon>fabids</taxon>
        <taxon>Rosales</taxon>
        <taxon>Rosaceae</taxon>
        <taxon>Amygdaloideae</taxon>
        <taxon>Maleae</taxon>
        <taxon>Pyrus</taxon>
    </lineage>
</organism>
<dbReference type="InterPro" id="IPR031336">
    <property type="entry name" value="CDC73_C"/>
</dbReference>
<dbReference type="InterPro" id="IPR038103">
    <property type="entry name" value="CDC73_C_sf"/>
</dbReference>
<keyword evidence="4" id="KW-0539">Nucleus</keyword>
<sequence>MIHSAKEFLEDGVYIPTDVKVKQMKRAKSDCVKVQKKFSKDRDPVVIAYEVRDKPSALKAEDWDWVVVVFVLLRFSIKENQNHSAFKVNGLLDPWNHYAHNDMPLRVLPKFIGVQLVNFHIQLYFKNTAPPIEALMFEFDAENKGDNGDLHTTYIGKGKGDDFESLMSSMQRTKSRAAVRSDIITSRVKGRKLVVEPTS</sequence>
<evidence type="ECO:0000256" key="4">
    <source>
        <dbReference type="ARBA" id="ARBA00023242"/>
    </source>
</evidence>
<reference evidence="6 7" key="3">
    <citation type="submission" date="2019-11" db="EMBL/GenBank/DDBJ databases">
        <title>A de novo genome assembly of a pear dwarfing rootstock.</title>
        <authorList>
            <person name="Wang F."/>
            <person name="Wang J."/>
            <person name="Li S."/>
            <person name="Zhang Y."/>
            <person name="Fang M."/>
            <person name="Ma L."/>
            <person name="Zhao Y."/>
            <person name="Jiang S."/>
        </authorList>
    </citation>
    <scope>NUCLEOTIDE SEQUENCE [LARGE SCALE GENOMIC DNA]</scope>
    <source>
        <strain evidence="6">S2</strain>
        <tissue evidence="6">Leaf</tissue>
    </source>
</reference>
<dbReference type="AlphaFoldDB" id="A0A5N5FFV9"/>
<dbReference type="InterPro" id="IPR007852">
    <property type="entry name" value="Cdc73/Parafibromin"/>
</dbReference>
<evidence type="ECO:0000256" key="1">
    <source>
        <dbReference type="ARBA" id="ARBA00004123"/>
    </source>
</evidence>
<proteinExistence type="inferred from homology"/>
<evidence type="ECO:0000259" key="5">
    <source>
        <dbReference type="Pfam" id="PF05179"/>
    </source>
</evidence>
<dbReference type="GO" id="GO:0006368">
    <property type="term" value="P:transcription elongation by RNA polymerase II"/>
    <property type="evidence" value="ECO:0007669"/>
    <property type="project" value="InterPro"/>
</dbReference>
<dbReference type="Proteomes" id="UP000327157">
    <property type="component" value="Chromosome 10"/>
</dbReference>
<feature type="domain" description="Cell division control protein 73 C-terminal" evidence="5">
    <location>
        <begin position="3"/>
        <end position="71"/>
    </location>
</feature>
<comment type="subcellular location">
    <subcellularLocation>
        <location evidence="1">Nucleus</location>
    </subcellularLocation>
</comment>
<name>A0A5N5FFV9_9ROSA</name>
<dbReference type="PANTHER" id="PTHR12466:SF8">
    <property type="entry name" value="PARAFIBROMIN"/>
    <property type="match status" value="1"/>
</dbReference>
<dbReference type="GO" id="GO:0032968">
    <property type="term" value="P:positive regulation of transcription elongation by RNA polymerase II"/>
    <property type="evidence" value="ECO:0007669"/>
    <property type="project" value="TreeGrafter"/>
</dbReference>
<accession>A0A5N5FFV9</accession>
<dbReference type="Gene3D" id="3.40.50.11990">
    <property type="entry name" value="RNA polymerase II accessory factor, Cdc73 C-terminal domain"/>
    <property type="match status" value="1"/>
</dbReference>
<evidence type="ECO:0000256" key="2">
    <source>
        <dbReference type="ARBA" id="ARBA00010427"/>
    </source>
</evidence>
<dbReference type="OrthoDB" id="2186602at2759"/>
<comment type="caution">
    <text evidence="6">The sequence shown here is derived from an EMBL/GenBank/DDBJ whole genome shotgun (WGS) entry which is preliminary data.</text>
</comment>
<evidence type="ECO:0000313" key="7">
    <source>
        <dbReference type="Proteomes" id="UP000327157"/>
    </source>
</evidence>
<keyword evidence="7" id="KW-1185">Reference proteome</keyword>
<protein>
    <recommendedName>
        <fullName evidence="5">Cell division control protein 73 C-terminal domain-containing protein</fullName>
    </recommendedName>
</protein>
<dbReference type="PANTHER" id="PTHR12466">
    <property type="entry name" value="CDC73 DOMAIN PROTEIN"/>
    <property type="match status" value="1"/>
</dbReference>
<keyword evidence="3" id="KW-0804">Transcription</keyword>
<reference evidence="7" key="2">
    <citation type="submission" date="2019-10" db="EMBL/GenBank/DDBJ databases">
        <title>A de novo genome assembly of a pear dwarfing rootstock.</title>
        <authorList>
            <person name="Wang F."/>
            <person name="Wang J."/>
            <person name="Li S."/>
            <person name="Zhang Y."/>
            <person name="Fang M."/>
            <person name="Ma L."/>
            <person name="Zhao Y."/>
            <person name="Jiang S."/>
        </authorList>
    </citation>
    <scope>NUCLEOTIDE SEQUENCE [LARGE SCALE GENOMIC DNA]</scope>
</reference>
<dbReference type="GO" id="GO:0000993">
    <property type="term" value="F:RNA polymerase II complex binding"/>
    <property type="evidence" value="ECO:0007669"/>
    <property type="project" value="TreeGrafter"/>
</dbReference>
<reference evidence="6 7" key="1">
    <citation type="submission" date="2019-09" db="EMBL/GenBank/DDBJ databases">
        <authorList>
            <person name="Ou C."/>
        </authorList>
    </citation>
    <scope>NUCLEOTIDE SEQUENCE [LARGE SCALE GENOMIC DNA]</scope>
    <source>
        <strain evidence="6">S2</strain>
        <tissue evidence="6">Leaf</tissue>
    </source>
</reference>
<gene>
    <name evidence="6" type="ORF">D8674_003001</name>
</gene>
<dbReference type="Pfam" id="PF05179">
    <property type="entry name" value="CDC73_C"/>
    <property type="match status" value="1"/>
</dbReference>